<dbReference type="GeneTree" id="ENSGT01030000234539"/>
<dbReference type="EMBL" id="AC107871">
    <property type="status" value="NOT_ANNOTATED_CDS"/>
    <property type="molecule type" value="Genomic_DNA"/>
</dbReference>
<protein>
    <submittedName>
        <fullName evidence="2">Protein inhibitor of activated STAT 1</fullName>
    </submittedName>
</protein>
<organism evidence="2 3">
    <name type="scientific">Homo sapiens</name>
    <name type="common">Human</name>
    <dbReference type="NCBI Taxonomy" id="9606"/>
    <lineage>
        <taxon>Eukaryota</taxon>
        <taxon>Metazoa</taxon>
        <taxon>Chordata</taxon>
        <taxon>Craniata</taxon>
        <taxon>Vertebrata</taxon>
        <taxon>Euteleostomi</taxon>
        <taxon>Mammalia</taxon>
        <taxon>Eutheria</taxon>
        <taxon>Euarchontoglires</taxon>
        <taxon>Primates</taxon>
        <taxon>Haplorrhini</taxon>
        <taxon>Catarrhini</taxon>
        <taxon>Hominidae</taxon>
        <taxon>Homo</taxon>
    </lineage>
</organism>
<dbReference type="EMBL" id="AC135628">
    <property type="status" value="NOT_ANNOTATED_CDS"/>
    <property type="molecule type" value="Genomic_DNA"/>
</dbReference>
<dbReference type="Bgee" id="ENSG00000033800">
    <property type="expression patterns" value="Expressed in secondary oocyte and 215 other cell types or tissues"/>
</dbReference>
<evidence type="ECO:0000256" key="1">
    <source>
        <dbReference type="SAM" id="MobiDB-lite"/>
    </source>
</evidence>
<reference evidence="2 3" key="1">
    <citation type="journal article" date="2001" name="Nature">
        <title>Initial sequencing and analysis of the human genome.</title>
        <authorList>
            <consortium name="International Human Genome Sequencing Consortium"/>
            <person name="Lander E.S."/>
            <person name="Linton L.M."/>
            <person name="Birren B."/>
            <person name="Nusbaum C."/>
            <person name="Zody M.C."/>
            <person name="Baldwin J."/>
            <person name="Devon K."/>
            <person name="Dewar K."/>
            <person name="Doyle M."/>
            <person name="FitzHugh W."/>
            <person name="Funke R."/>
            <person name="Gage D."/>
            <person name="Harris K."/>
            <person name="Heaford A."/>
            <person name="Howland J."/>
            <person name="Kann L."/>
            <person name="Lehoczky J."/>
            <person name="LeVine R."/>
            <person name="McEwan P."/>
            <person name="McKernan K."/>
            <person name="Meldrim J."/>
            <person name="Mesirov J.P."/>
            <person name="Miranda C."/>
            <person name="Morris W."/>
            <person name="Naylor J."/>
            <person name="Raymond C."/>
            <person name="Rosetti M."/>
            <person name="Santos R."/>
            <person name="Sheridan A."/>
            <person name="Sougnez C."/>
            <person name="Stange-Thomann N."/>
            <person name="Stojanovic N."/>
            <person name="Subramanian A."/>
            <person name="Wyman D."/>
            <person name="Rogers J."/>
            <person name="Sulston J."/>
            <person name="Ainscough R."/>
            <person name="Beck S."/>
            <person name="Bentley D."/>
            <person name="Burton J."/>
            <person name="Clee C."/>
            <person name="Carter N."/>
            <person name="Coulson A."/>
            <person name="Deadman R."/>
            <person name="Deloukas P."/>
            <person name="Dunham A."/>
            <person name="Dunham I."/>
            <person name="Durbin R."/>
            <person name="French L."/>
            <person name="Grafham D."/>
            <person name="Gregory S."/>
            <person name="Hubbard T."/>
            <person name="Humphray S."/>
            <person name="Hunt A."/>
            <person name="Jones M."/>
            <person name="Lloyd C."/>
            <person name="McMurray A."/>
            <person name="Matthews L."/>
            <person name="Mercer S."/>
            <person name="Milne S."/>
            <person name="Mullikin J.C."/>
            <person name="Mungall A."/>
            <person name="Plumb R."/>
            <person name="Ross M."/>
            <person name="Shownkeen R."/>
            <person name="Sims S."/>
            <person name="Waterston R.H."/>
            <person name="Wilson R.K."/>
            <person name="Hillier L.W."/>
            <person name="McPherson J.D."/>
            <person name="Marra M.A."/>
            <person name="Mardis E.R."/>
            <person name="Fulton L.A."/>
            <person name="Chinwalla A.T."/>
            <person name="Pepin K.H."/>
            <person name="Gish W.R."/>
            <person name="Chissoe S.L."/>
            <person name="Wendl M.C."/>
            <person name="Delehaunty K.D."/>
            <person name="Miner T.L."/>
            <person name="Delehaunty A."/>
            <person name="Kramer J.B."/>
            <person name="Cook L.L."/>
            <person name="Fulton R.S."/>
            <person name="Johnson D.L."/>
            <person name="Minx P.J."/>
            <person name="Clifton S.W."/>
            <person name="Hawkins T."/>
            <person name="Branscomb E."/>
            <person name="Predki P."/>
            <person name="Richardson P."/>
            <person name="Wenning S."/>
            <person name="Slezak T."/>
            <person name="Doggett N."/>
            <person name="Cheng J.F."/>
            <person name="Olsen A."/>
            <person name="Lucas S."/>
            <person name="Elkin C."/>
            <person name="Uberbacher E."/>
            <person name="Frazier M."/>
            <person name="Gibbs R.A."/>
            <person name="Muzny D.M."/>
            <person name="Scherer S.E."/>
            <person name="Bouck J.B."/>
            <person name="Sodergren E.J."/>
            <person name="Worley K.C."/>
            <person name="Rives C.M."/>
            <person name="Gorrell J.H."/>
            <person name="Metzker M.L."/>
            <person name="Naylor S.L."/>
            <person name="Kucherlapati R.S."/>
            <person name="Nelson D.L."/>
            <person name="Weinstock G.M."/>
            <person name="Sakaki Y."/>
            <person name="Fujiyama A."/>
            <person name="Hattori M."/>
            <person name="Yada T."/>
            <person name="Toyoda A."/>
            <person name="Itoh T."/>
            <person name="Kawagoe C."/>
            <person name="Watanabe H."/>
            <person name="Totoki Y."/>
            <person name="Taylor T."/>
            <person name="Weissenbach J."/>
            <person name="Heilig R."/>
            <person name="Saurin W."/>
            <person name="Artiguenave F."/>
            <person name="Brottier P."/>
            <person name="Bruls T."/>
            <person name="Pelletier E."/>
            <person name="Robert C."/>
            <person name="Wincker P."/>
            <person name="Smith D.R."/>
            <person name="Doucette-Stamm L."/>
            <person name="Rubenfield M."/>
            <person name="Weinstock K."/>
            <person name="Lee H.M."/>
            <person name="Dubois J."/>
            <person name="Rosenthal A."/>
            <person name="Platzer M."/>
            <person name="Nyakatura G."/>
            <person name="Taudien S."/>
            <person name="Rump A."/>
            <person name="Yang H."/>
            <person name="Yu J."/>
            <person name="Wang J."/>
            <person name="Huang G."/>
            <person name="Gu J."/>
            <person name="Hood L."/>
            <person name="Rowen L."/>
            <person name="Madan A."/>
            <person name="Qin S."/>
            <person name="Davis R.W."/>
            <person name="Federspiel N.A."/>
            <person name="Abola A.P."/>
            <person name="Proctor M.J."/>
            <person name="Myers R.M."/>
            <person name="Schmutz J."/>
            <person name="Dickson M."/>
            <person name="Grimwood J."/>
            <person name="Cox D.R."/>
            <person name="Olson M.V."/>
            <person name="Kaul R."/>
            <person name="Raymond C."/>
            <person name="Shimizu N."/>
            <person name="Kawasaki K."/>
            <person name="Minoshima S."/>
            <person name="Evans G.A."/>
            <person name="Athanasiou M."/>
            <person name="Schultz R."/>
            <person name="Roe B.A."/>
            <person name="Chen F."/>
            <person name="Pan H."/>
            <person name="Ramser J."/>
            <person name="Lehrach H."/>
            <person name="Reinhardt R."/>
            <person name="McCombie W.R."/>
            <person name="de la Bastide M."/>
            <person name="Dedhia N."/>
            <person name="Blocker H."/>
            <person name="Hornischer K."/>
            <person name="Nordsiek G."/>
            <person name="Agarwala R."/>
            <person name="Aravind L."/>
            <person name="Bailey J.A."/>
            <person name="Bateman A."/>
            <person name="Batzoglou S."/>
            <person name="Birney E."/>
            <person name="Bork P."/>
            <person name="Brown D.G."/>
            <person name="Burge C.B."/>
            <person name="Cerutti L."/>
            <person name="Chen H.C."/>
            <person name="Church D."/>
            <person name="Clamp M."/>
            <person name="Copley R.R."/>
            <person name="Doerks T."/>
            <person name="Eddy S.R."/>
            <person name="Eichler E.E."/>
            <person name="Furey T.S."/>
            <person name="Galagan J."/>
            <person name="Gilbert J.G."/>
            <person name="Harmon C."/>
            <person name="Hayashizaki Y."/>
            <person name="Haussler D."/>
            <person name="Hermjakob H."/>
            <person name="Hokamp K."/>
            <person name="Jang W."/>
            <person name="Johnson L.S."/>
            <person name="Jones T.A."/>
            <person name="Kasif S."/>
            <person name="Kaspryzk A."/>
            <person name="Kennedy S."/>
            <person name="Kent W.J."/>
            <person name="Kitts P."/>
            <person name="Koonin E.V."/>
            <person name="Korf I."/>
            <person name="Kulp D."/>
            <person name="Lancet D."/>
            <person name="Lowe T.M."/>
            <person name="McLysaght A."/>
            <person name="Mikkelsen T."/>
            <person name="Moran J.V."/>
            <person name="Mulder N."/>
            <person name="Pollara V.J."/>
            <person name="Ponting C.P."/>
            <person name="Schuler G."/>
            <person name="Schultz J."/>
            <person name="Slater G."/>
            <person name="Smit A.F."/>
            <person name="Stupka E."/>
            <person name="Szustakowski J."/>
            <person name="Thierry-Mieg D."/>
            <person name="Thierry-Mieg J."/>
            <person name="Wagner L."/>
            <person name="Wallis J."/>
            <person name="Wheeler R."/>
            <person name="Williams A."/>
            <person name="Wolf Y.I."/>
            <person name="Wolfe K.H."/>
            <person name="Yang S.P."/>
            <person name="Yeh R.F."/>
            <person name="Collins F."/>
            <person name="Guyer M.S."/>
            <person name="Peterson J."/>
            <person name="Felsenfeld A."/>
            <person name="Wetterstrand K.A."/>
            <person name="Patrinos A."/>
            <person name="Morgan M.J."/>
            <person name="de Jong P."/>
            <person name="Catanese J.J."/>
            <person name="Osoegawa K."/>
            <person name="Shizuya H."/>
            <person name="Choi S."/>
            <person name="Chen Y.J."/>
        </authorList>
    </citation>
    <scope>NUCLEOTIDE SEQUENCE [LARGE SCALE GENOMIC DNA]</scope>
</reference>
<dbReference type="AlphaFoldDB" id="H3BUL7"/>
<reference evidence="2 3" key="2">
    <citation type="journal article" date="2004" name="Nature">
        <title>Finishing the euchromatic sequence of the human genome.</title>
        <authorList>
            <consortium name="International Human Genome Sequencing Consortium"/>
        </authorList>
    </citation>
    <scope>NUCLEOTIDE SEQUENCE [LARGE SCALE GENOMIC DNA]</scope>
</reference>
<dbReference type="Ensembl" id="ENST00000562190.1">
    <property type="protein sequence ID" value="ENSP00000457698.1"/>
    <property type="gene ID" value="ENSG00000033800.14"/>
</dbReference>
<keyword evidence="3" id="KW-1185">Reference proteome</keyword>
<evidence type="ECO:0000313" key="2">
    <source>
        <dbReference type="Ensembl" id="ENSP00000457698.1"/>
    </source>
</evidence>
<dbReference type="Ensembl" id="ENST00000562190.1">
    <property type="protein sequence ID" value="ENSP00000457698.1"/>
    <property type="gene ID" value="ENSG00000033800.15"/>
</dbReference>
<dbReference type="HGNC" id="HGNC:2752">
    <property type="gene designation" value="PIAS1"/>
</dbReference>
<dbReference type="Proteomes" id="UP000005640">
    <property type="component" value="Chromosome 15"/>
</dbReference>
<dbReference type="UCSC" id="uc059kqp.1">
    <property type="organism name" value="human"/>
</dbReference>
<reference evidence="2" key="4">
    <citation type="submission" date="2025-08" db="UniProtKB">
        <authorList>
            <consortium name="Ensembl"/>
        </authorList>
    </citation>
    <scope>IDENTIFICATION</scope>
</reference>
<proteinExistence type="predicted"/>
<feature type="region of interest" description="Disordered" evidence="1">
    <location>
        <begin position="1"/>
        <end position="20"/>
    </location>
</feature>
<reference evidence="2" key="5">
    <citation type="submission" date="2025-09" db="UniProtKB">
        <authorList>
            <consortium name="Ensembl"/>
        </authorList>
    </citation>
    <scope>IDENTIFICATION</scope>
</reference>
<accession>H3BUL7</accession>
<gene>
    <name evidence="2" type="primary">PIAS1</name>
</gene>
<dbReference type="ChiTaRS" id="PIAS1">
    <property type="organism name" value="human"/>
</dbReference>
<dbReference type="OpenTargets" id="ENSG00000033800"/>
<dbReference type="ExpressionAtlas" id="H3BUL7">
    <property type="expression patterns" value="baseline and differential"/>
</dbReference>
<dbReference type="VEuPathDB" id="HostDB:ENSG00000033800"/>
<reference evidence="2 3" key="3">
    <citation type="journal article" date="2006" name="Nature">
        <title>Analysis of the DNA sequence and duplication history of human chromosome 15.</title>
        <authorList>
            <person name="Zody M.C."/>
            <person name="Garber M."/>
            <person name="Sharpe T."/>
            <person name="Young S.K."/>
            <person name="Rowen L."/>
            <person name="O'Neill K."/>
            <person name="Whittaker C.A."/>
            <person name="Kamal M."/>
            <person name="Chang J.L."/>
            <person name="Cuomo C.A."/>
            <person name="Dewar K."/>
            <person name="FitzGerald M.G."/>
            <person name="Kodira C.D."/>
            <person name="Madan A."/>
            <person name="Qin S."/>
            <person name="Yang X."/>
            <person name="Abbasi N."/>
            <person name="Abouelleil A."/>
            <person name="Arachchi H.M."/>
            <person name="Baradarani L."/>
            <person name="Birditt B."/>
            <person name="Bloom S."/>
            <person name="Bloom T."/>
            <person name="Borowsky M.L."/>
            <person name="Burke J."/>
            <person name="Butler J."/>
            <person name="Cook A."/>
            <person name="DeArellano K."/>
            <person name="DeCaprio D."/>
            <person name="Dorris L.III."/>
            <person name="Dors M."/>
            <person name="Eichler E.E."/>
            <person name="Engels R."/>
            <person name="Fahey J."/>
            <person name="Fleetwood P."/>
            <person name="Friedman C."/>
            <person name="Gearin G."/>
            <person name="Hall J.L."/>
            <person name="Hensley G."/>
            <person name="Johnson E."/>
            <person name="Jones C."/>
            <person name="Kamat A."/>
            <person name="Kaur A."/>
            <person name="Locke D.P."/>
            <person name="Madan A."/>
            <person name="Munson G."/>
            <person name="Jaffe D.B."/>
            <person name="Lui A."/>
            <person name="Macdonald P."/>
            <person name="Mauceli E."/>
            <person name="Naylor J.W."/>
            <person name="Nesbitt R."/>
            <person name="Nicol R."/>
            <person name="O'Leary S.B."/>
            <person name="Ratcliffe A."/>
            <person name="Rounsley S."/>
            <person name="She X."/>
            <person name="Sneddon K.M."/>
            <person name="Stewart S."/>
            <person name="Sougnez C."/>
            <person name="Stone S.M."/>
            <person name="Topham K."/>
            <person name="Vincent D."/>
            <person name="Wang S."/>
            <person name="Zimmer A.R."/>
            <person name="Birren B.W."/>
            <person name="Hood L."/>
            <person name="Lander E.S."/>
            <person name="Nusbaum C."/>
        </authorList>
    </citation>
    <scope>NUCLEOTIDE SEQUENCE [LARGE SCALE GENOMIC DNA]</scope>
</reference>
<name>H3BUL7_HUMAN</name>
<dbReference type="OrthoDB" id="10263264at2759"/>
<evidence type="ECO:0000313" key="3">
    <source>
        <dbReference type="Proteomes" id="UP000005640"/>
    </source>
</evidence>
<dbReference type="HOGENOM" id="CLU_3428460_0_0_1"/>
<sequence>MADSAELKEEEWERRSPSAF</sequence>